<sequence length="323" mass="35333">MLRVIFTEDDLSQVRVAATADPLWEIANSLDRLQTRRGRWAYAPWYRAASETLTEPVLRKQVTSMLLPLFPRAAYFPDFLTPPAAPDGLEADIDAILSTPSERVTDELKTLALVHQAPSWGPRLAAGDLRSDLGAALRTYHQKVIEPHSDLISAELAADRATRARALARGGPDRLLSSFQPLMRWRSPVLEVRYPVNRTIHLAGRGLRLVPSYFCWQNAITLADTELSPVLVYPVLAEPPNPKNAEVTAAALLGKTRAAVLRSTASGLTAGEIAVQVGIGAPTTSHHLTVLRDSGLITTHRADKTVLHVLTPLGAALLRQRPR</sequence>
<feature type="domain" description="HTH arsR-type" evidence="4">
    <location>
        <begin position="247"/>
        <end position="318"/>
    </location>
</feature>
<dbReference type="EMBL" id="BAAAHK010000004">
    <property type="protein sequence ID" value="GAA0932821.1"/>
    <property type="molecule type" value="Genomic_DNA"/>
</dbReference>
<name>A0ABN1PSZ7_9ACTN</name>
<evidence type="ECO:0000313" key="5">
    <source>
        <dbReference type="EMBL" id="GAA0932821.1"/>
    </source>
</evidence>
<dbReference type="InterPro" id="IPR036390">
    <property type="entry name" value="WH_DNA-bd_sf"/>
</dbReference>
<dbReference type="SUPFAM" id="SSF46785">
    <property type="entry name" value="Winged helix' DNA-binding domain"/>
    <property type="match status" value="1"/>
</dbReference>
<keyword evidence="3" id="KW-0804">Transcription</keyword>
<dbReference type="InterPro" id="IPR051011">
    <property type="entry name" value="Metal_resp_trans_reg"/>
</dbReference>
<dbReference type="Gene3D" id="1.10.10.10">
    <property type="entry name" value="Winged helix-like DNA-binding domain superfamily/Winged helix DNA-binding domain"/>
    <property type="match status" value="1"/>
</dbReference>
<dbReference type="Pfam" id="PF12840">
    <property type="entry name" value="HTH_20"/>
    <property type="match status" value="1"/>
</dbReference>
<protein>
    <submittedName>
        <fullName evidence="5">Winged helix-turn-helix domain-containing protein</fullName>
    </submittedName>
</protein>
<comment type="caution">
    <text evidence="5">The sequence shown here is derived from an EMBL/GenBank/DDBJ whole genome shotgun (WGS) entry which is preliminary data.</text>
</comment>
<dbReference type="RefSeq" id="WP_343966783.1">
    <property type="nucleotide sequence ID" value="NZ_BAAAHK010000004.1"/>
</dbReference>
<evidence type="ECO:0000313" key="6">
    <source>
        <dbReference type="Proteomes" id="UP001500542"/>
    </source>
</evidence>
<keyword evidence="2" id="KW-0238">DNA-binding</keyword>
<accession>A0ABN1PSZ7</accession>
<dbReference type="InterPro" id="IPR001845">
    <property type="entry name" value="HTH_ArsR_DNA-bd_dom"/>
</dbReference>
<evidence type="ECO:0000256" key="1">
    <source>
        <dbReference type="ARBA" id="ARBA00023015"/>
    </source>
</evidence>
<dbReference type="PANTHER" id="PTHR43132:SF8">
    <property type="entry name" value="HTH-TYPE TRANSCRIPTIONAL REGULATOR KMTR"/>
    <property type="match status" value="1"/>
</dbReference>
<keyword evidence="6" id="KW-1185">Reference proteome</keyword>
<dbReference type="CDD" id="cd00090">
    <property type="entry name" value="HTH_ARSR"/>
    <property type="match status" value="1"/>
</dbReference>
<dbReference type="InterPro" id="IPR036388">
    <property type="entry name" value="WH-like_DNA-bd_sf"/>
</dbReference>
<evidence type="ECO:0000259" key="4">
    <source>
        <dbReference type="SMART" id="SM00418"/>
    </source>
</evidence>
<reference evidence="5 6" key="1">
    <citation type="journal article" date="2019" name="Int. J. Syst. Evol. Microbiol.">
        <title>The Global Catalogue of Microorganisms (GCM) 10K type strain sequencing project: providing services to taxonomists for standard genome sequencing and annotation.</title>
        <authorList>
            <consortium name="The Broad Institute Genomics Platform"/>
            <consortium name="The Broad Institute Genome Sequencing Center for Infectious Disease"/>
            <person name="Wu L."/>
            <person name="Ma J."/>
        </authorList>
    </citation>
    <scope>NUCLEOTIDE SEQUENCE [LARGE SCALE GENOMIC DNA]</scope>
    <source>
        <strain evidence="5 6">JCM 10977</strain>
    </source>
</reference>
<dbReference type="SMART" id="SM00418">
    <property type="entry name" value="HTH_ARSR"/>
    <property type="match status" value="1"/>
</dbReference>
<evidence type="ECO:0000256" key="3">
    <source>
        <dbReference type="ARBA" id="ARBA00023163"/>
    </source>
</evidence>
<proteinExistence type="predicted"/>
<dbReference type="PANTHER" id="PTHR43132">
    <property type="entry name" value="ARSENICAL RESISTANCE OPERON REPRESSOR ARSR-RELATED"/>
    <property type="match status" value="1"/>
</dbReference>
<keyword evidence="1" id="KW-0805">Transcription regulation</keyword>
<organism evidence="5 6">
    <name type="scientific">Kribbella koreensis</name>
    <dbReference type="NCBI Taxonomy" id="57909"/>
    <lineage>
        <taxon>Bacteria</taxon>
        <taxon>Bacillati</taxon>
        <taxon>Actinomycetota</taxon>
        <taxon>Actinomycetes</taxon>
        <taxon>Propionibacteriales</taxon>
        <taxon>Kribbellaceae</taxon>
        <taxon>Kribbella</taxon>
    </lineage>
</organism>
<dbReference type="InterPro" id="IPR011991">
    <property type="entry name" value="ArsR-like_HTH"/>
</dbReference>
<dbReference type="Proteomes" id="UP001500542">
    <property type="component" value="Unassembled WGS sequence"/>
</dbReference>
<gene>
    <name evidence="5" type="ORF">GCM10009554_17550</name>
</gene>
<evidence type="ECO:0000256" key="2">
    <source>
        <dbReference type="ARBA" id="ARBA00023125"/>
    </source>
</evidence>